<keyword evidence="3" id="KW-1185">Reference proteome</keyword>
<dbReference type="InterPro" id="IPR003141">
    <property type="entry name" value="Pol/His_phosphatase_N"/>
</dbReference>
<gene>
    <name evidence="2" type="ORF">SAMN05660831_00284</name>
</gene>
<dbReference type="InterPro" id="IPR016195">
    <property type="entry name" value="Pol/histidinol_Pase-like"/>
</dbReference>
<dbReference type="InterPro" id="IPR052018">
    <property type="entry name" value="PHP_domain"/>
</dbReference>
<dbReference type="SMART" id="SM00481">
    <property type="entry name" value="POLIIIAc"/>
    <property type="match status" value="1"/>
</dbReference>
<protein>
    <recommendedName>
        <fullName evidence="1">Polymerase/histidinol phosphatase N-terminal domain-containing protein</fullName>
    </recommendedName>
</protein>
<sequence>MSLNYDLHCHSTASDGTLRPAELATLAAERGVDVLALTDHDATEGLEEAAATAEEYGIGFVPGVEISVTWERQTVHIVGLGIDPDNAVLQAGLARLREFRVWRGAEIGRRLEAAGVEGAYEGAVARSGGDTLSRTHFAHFLIDNGYAKDVKDVFKRYMKSGKPGHVAGQWAELGEAVAWIHAAGGEAVIAHPARYDLTARRMRRLFGQFQEAGGEAIEVVSGSHGRGEAVAMAAWAREFGFRASRGSDYHGPERTWAELGRVAELPEGCEPVWSTWGERYLPRTCEEVT</sequence>
<dbReference type="PANTHER" id="PTHR42924">
    <property type="entry name" value="EXONUCLEASE"/>
    <property type="match status" value="1"/>
</dbReference>
<dbReference type="Gene3D" id="1.10.150.650">
    <property type="match status" value="1"/>
</dbReference>
<dbReference type="PANTHER" id="PTHR42924:SF3">
    <property type="entry name" value="POLYMERASE_HISTIDINOL PHOSPHATASE N-TERMINAL DOMAIN-CONTAINING PROTEIN"/>
    <property type="match status" value="1"/>
</dbReference>
<dbReference type="OrthoDB" id="9804333at2"/>
<evidence type="ECO:0000313" key="3">
    <source>
        <dbReference type="Proteomes" id="UP000198611"/>
    </source>
</evidence>
<evidence type="ECO:0000259" key="1">
    <source>
        <dbReference type="SMART" id="SM00481"/>
    </source>
</evidence>
<dbReference type="SUPFAM" id="SSF89550">
    <property type="entry name" value="PHP domain-like"/>
    <property type="match status" value="1"/>
</dbReference>
<evidence type="ECO:0000313" key="2">
    <source>
        <dbReference type="EMBL" id="SFC97146.1"/>
    </source>
</evidence>
<dbReference type="Gene3D" id="3.20.20.140">
    <property type="entry name" value="Metal-dependent hydrolases"/>
    <property type="match status" value="1"/>
</dbReference>
<dbReference type="RefSeq" id="WP_093426963.1">
    <property type="nucleotide sequence ID" value="NZ_FOMJ01000001.1"/>
</dbReference>
<accession>A0A1I1NIA3</accession>
<reference evidence="2 3" key="1">
    <citation type="submission" date="2016-10" db="EMBL/GenBank/DDBJ databases">
        <authorList>
            <person name="de Groot N.N."/>
        </authorList>
    </citation>
    <scope>NUCLEOTIDE SEQUENCE [LARGE SCALE GENOMIC DNA]</scope>
    <source>
        <strain evidence="2 3">HL3</strain>
    </source>
</reference>
<feature type="domain" description="Polymerase/histidinol phosphatase N-terminal" evidence="1">
    <location>
        <begin position="5"/>
        <end position="70"/>
    </location>
</feature>
<dbReference type="Pfam" id="PF02811">
    <property type="entry name" value="PHP"/>
    <property type="match status" value="1"/>
</dbReference>
<dbReference type="InterPro" id="IPR004013">
    <property type="entry name" value="PHP_dom"/>
</dbReference>
<dbReference type="Proteomes" id="UP000198611">
    <property type="component" value="Unassembled WGS sequence"/>
</dbReference>
<name>A0A1I1NIA3_9GAMM</name>
<organism evidence="2 3">
    <name type="scientific">Thiohalospira halophila DSM 15071</name>
    <dbReference type="NCBI Taxonomy" id="1123397"/>
    <lineage>
        <taxon>Bacteria</taxon>
        <taxon>Pseudomonadati</taxon>
        <taxon>Pseudomonadota</taxon>
        <taxon>Gammaproteobacteria</taxon>
        <taxon>Thiohalospirales</taxon>
        <taxon>Thiohalospiraceae</taxon>
        <taxon>Thiohalospira</taxon>
    </lineage>
</organism>
<dbReference type="EMBL" id="FOMJ01000001">
    <property type="protein sequence ID" value="SFC97146.1"/>
    <property type="molecule type" value="Genomic_DNA"/>
</dbReference>
<proteinExistence type="predicted"/>
<dbReference type="GO" id="GO:0035312">
    <property type="term" value="F:5'-3' DNA exonuclease activity"/>
    <property type="evidence" value="ECO:0007669"/>
    <property type="project" value="TreeGrafter"/>
</dbReference>
<dbReference type="STRING" id="1123397.SAMN05660831_00284"/>
<dbReference type="CDD" id="cd07438">
    <property type="entry name" value="PHP_HisPPase_AMP"/>
    <property type="match status" value="1"/>
</dbReference>
<dbReference type="AlphaFoldDB" id="A0A1I1NIA3"/>
<dbReference type="GO" id="GO:0004534">
    <property type="term" value="F:5'-3' RNA exonuclease activity"/>
    <property type="evidence" value="ECO:0007669"/>
    <property type="project" value="TreeGrafter"/>
</dbReference>